<dbReference type="PANTHER" id="PTHR42939">
    <property type="entry name" value="ABC TRANSPORTER ATP-BINDING PROTEIN ALBC-RELATED"/>
    <property type="match status" value="1"/>
</dbReference>
<name>A0A1X0VE08_LEUPS</name>
<proteinExistence type="predicted"/>
<organism evidence="5 6">
    <name type="scientific">Leuconostoc pseudomesenteroides</name>
    <dbReference type="NCBI Taxonomy" id="33968"/>
    <lineage>
        <taxon>Bacteria</taxon>
        <taxon>Bacillati</taxon>
        <taxon>Bacillota</taxon>
        <taxon>Bacilli</taxon>
        <taxon>Lactobacillales</taxon>
        <taxon>Lactobacillaceae</taxon>
        <taxon>Leuconostoc</taxon>
    </lineage>
</organism>
<dbReference type="STRING" id="33968.BMS77_04905"/>
<dbReference type="InterPro" id="IPR003593">
    <property type="entry name" value="AAA+_ATPase"/>
</dbReference>
<accession>A0A1X0VE08</accession>
<evidence type="ECO:0000256" key="1">
    <source>
        <dbReference type="ARBA" id="ARBA00022448"/>
    </source>
</evidence>
<comment type="caution">
    <text evidence="5">The sequence shown here is derived from an EMBL/GenBank/DDBJ whole genome shotgun (WGS) entry which is preliminary data.</text>
</comment>
<keyword evidence="3 5" id="KW-0067">ATP-binding</keyword>
<sequence length="297" mass="33027">MIQLTDISKKFGAHTAVADMNMTLTPGKVMGLIGQNGAGKTTTFRMILNFIEPTSGSILWDDHPITQLDKQRIGFLPEERGLYQKRTVEEQVLYFAELHGMSRADAKSSLIQWMKRLDVVGKPTDKVQTLSKGNAQKVQMIASLIFEPDFIILDEPFSGLDPVNTSLMMSEIIRMRDNGAMIIFSSHDMSNVTKISDDLTMLKNGKTVLQGPVQNIREQFGRTRIYVESPTTATELAAIEGVATVTKQGTGFDLVLSDEAAGRRVFELVTRNGYIPAFSQQPPTLDDIFRQEVAIHD</sequence>
<dbReference type="GO" id="GO:0016887">
    <property type="term" value="F:ATP hydrolysis activity"/>
    <property type="evidence" value="ECO:0007669"/>
    <property type="project" value="InterPro"/>
</dbReference>
<dbReference type="InterPro" id="IPR051782">
    <property type="entry name" value="ABC_Transporter_VariousFunc"/>
</dbReference>
<dbReference type="InterPro" id="IPR003439">
    <property type="entry name" value="ABC_transporter-like_ATP-bd"/>
</dbReference>
<dbReference type="GO" id="GO:0005524">
    <property type="term" value="F:ATP binding"/>
    <property type="evidence" value="ECO:0007669"/>
    <property type="project" value="UniProtKB-KW"/>
</dbReference>
<dbReference type="InterPro" id="IPR017871">
    <property type="entry name" value="ABC_transporter-like_CS"/>
</dbReference>
<feature type="domain" description="ABC transporter" evidence="4">
    <location>
        <begin position="2"/>
        <end position="229"/>
    </location>
</feature>
<dbReference type="Gene3D" id="3.40.50.300">
    <property type="entry name" value="P-loop containing nucleotide triphosphate hydrolases"/>
    <property type="match status" value="1"/>
</dbReference>
<dbReference type="SMART" id="SM00382">
    <property type="entry name" value="AAA"/>
    <property type="match status" value="1"/>
</dbReference>
<gene>
    <name evidence="5" type="ORF">BMR96_04940</name>
</gene>
<dbReference type="InterPro" id="IPR027417">
    <property type="entry name" value="P-loop_NTPase"/>
</dbReference>
<evidence type="ECO:0000256" key="2">
    <source>
        <dbReference type="ARBA" id="ARBA00022741"/>
    </source>
</evidence>
<reference evidence="5 6" key="1">
    <citation type="journal article" date="2017" name="Front. Microbiol.">
        <title>Genomic Characterization of Dairy Associated Leuconostoc Species and Diversity of Leuconostocs in Undefined Mixed Mesophilic Starter Cultures.</title>
        <authorList>
            <person name="Frantzen C.A."/>
            <person name="Kot W."/>
            <person name="Pedersen T.B."/>
            <person name="Ardo Y.M."/>
            <person name="Broadbent J.R."/>
            <person name="Neve H."/>
            <person name="Hansen L.H."/>
            <person name="Dal Bello F."/>
            <person name="Ostlie H.M."/>
            <person name="Kleppen H.P."/>
            <person name="Vogensen F.K."/>
            <person name="Holo H."/>
        </authorList>
    </citation>
    <scope>NUCLEOTIDE SEQUENCE [LARGE SCALE GENOMIC DNA]</scope>
    <source>
        <strain evidence="5 6">LMGCF08</strain>
    </source>
</reference>
<evidence type="ECO:0000256" key="3">
    <source>
        <dbReference type="ARBA" id="ARBA00022840"/>
    </source>
</evidence>
<evidence type="ECO:0000259" key="4">
    <source>
        <dbReference type="PROSITE" id="PS50893"/>
    </source>
</evidence>
<dbReference type="PROSITE" id="PS50893">
    <property type="entry name" value="ABC_TRANSPORTER_2"/>
    <property type="match status" value="1"/>
</dbReference>
<dbReference type="AlphaFoldDB" id="A0A1X0VE08"/>
<keyword evidence="1" id="KW-0813">Transport</keyword>
<dbReference type="eggNOG" id="COG4152">
    <property type="taxonomic scope" value="Bacteria"/>
</dbReference>
<evidence type="ECO:0000313" key="5">
    <source>
        <dbReference type="EMBL" id="ORI97839.1"/>
    </source>
</evidence>
<dbReference type="PROSITE" id="PS00211">
    <property type="entry name" value="ABC_TRANSPORTER_1"/>
    <property type="match status" value="1"/>
</dbReference>
<dbReference type="SUPFAM" id="SSF52540">
    <property type="entry name" value="P-loop containing nucleoside triphosphate hydrolases"/>
    <property type="match status" value="1"/>
</dbReference>
<dbReference type="PANTHER" id="PTHR42939:SF1">
    <property type="entry name" value="ABC TRANSPORTER ATP-BINDING PROTEIN ALBC-RELATED"/>
    <property type="match status" value="1"/>
</dbReference>
<dbReference type="Pfam" id="PF00005">
    <property type="entry name" value="ABC_tran"/>
    <property type="match status" value="1"/>
</dbReference>
<dbReference type="RefSeq" id="WP_036067591.1">
    <property type="nucleotide sequence ID" value="NZ_MPLS01000013.1"/>
</dbReference>
<dbReference type="Proteomes" id="UP000192288">
    <property type="component" value="Unassembled WGS sequence"/>
</dbReference>
<dbReference type="Pfam" id="PF13732">
    <property type="entry name" value="DrrA1-3_C"/>
    <property type="match status" value="1"/>
</dbReference>
<dbReference type="InterPro" id="IPR025302">
    <property type="entry name" value="DrrA1/2-like_C"/>
</dbReference>
<keyword evidence="2" id="KW-0547">Nucleotide-binding</keyword>
<protein>
    <submittedName>
        <fullName evidence="5">Sodium ABC transporter ATP-binding protein</fullName>
    </submittedName>
</protein>
<evidence type="ECO:0000313" key="6">
    <source>
        <dbReference type="Proteomes" id="UP000192288"/>
    </source>
</evidence>
<dbReference type="EMBL" id="MPLS01000013">
    <property type="protein sequence ID" value="ORI97839.1"/>
    <property type="molecule type" value="Genomic_DNA"/>
</dbReference>